<gene>
    <name evidence="7" type="ORF">HBH25_22370</name>
</gene>
<proteinExistence type="inferred from homology"/>
<reference evidence="7 8" key="1">
    <citation type="submission" date="2020-03" db="EMBL/GenBank/DDBJ databases">
        <authorList>
            <person name="Wang L."/>
            <person name="He N."/>
            <person name="Li Y."/>
            <person name="Fang Y."/>
            <person name="Zhang F."/>
        </authorList>
    </citation>
    <scope>NUCLEOTIDE SEQUENCE [LARGE SCALE GENOMIC DNA]</scope>
    <source>
        <strain evidence="8">hsmgli-8</strain>
    </source>
</reference>
<evidence type="ECO:0000256" key="6">
    <source>
        <dbReference type="SAM" id="Phobius"/>
    </source>
</evidence>
<dbReference type="EMBL" id="JAAVJI010000025">
    <property type="protein sequence ID" value="NJP03575.1"/>
    <property type="molecule type" value="Genomic_DNA"/>
</dbReference>
<dbReference type="Pfam" id="PF03741">
    <property type="entry name" value="TerC"/>
    <property type="match status" value="1"/>
</dbReference>
<comment type="similarity">
    <text evidence="2">Belongs to the TerC family.</text>
</comment>
<dbReference type="Proteomes" id="UP000746535">
    <property type="component" value="Unassembled WGS sequence"/>
</dbReference>
<feature type="transmembrane region" description="Helical" evidence="6">
    <location>
        <begin position="134"/>
        <end position="152"/>
    </location>
</feature>
<comment type="caution">
    <text evidence="7">The sequence shown here is derived from an EMBL/GenBank/DDBJ whole genome shotgun (WGS) entry which is preliminary data.</text>
</comment>
<feature type="transmembrane region" description="Helical" evidence="6">
    <location>
        <begin position="12"/>
        <end position="34"/>
    </location>
</feature>
<evidence type="ECO:0000313" key="8">
    <source>
        <dbReference type="Proteomes" id="UP000746535"/>
    </source>
</evidence>
<sequence length="231" mass="23891">MAWVADPTLWAALLQIVVLDLLLGGDNAVVIAMACRQLPVAQRRKAIWGGMAGAIVLRIALLFFAMQLLELPWLKLVAGLLLVWIGVRLAASSEEAPTEVAGSAHLMAAIKTIIVADAVMSLDNVLAVAAAGQGNVYLVGAGVVLSIPLIVFGSRLVLALMERIPVVVTLGGGLIGWIAAGLIVSDPVLAPWMPAAGSGVRYLAAACGAVLVMAAGAGISRYRTRQRVVSS</sequence>
<feature type="transmembrane region" description="Helical" evidence="6">
    <location>
        <begin position="164"/>
        <end position="184"/>
    </location>
</feature>
<protein>
    <submittedName>
        <fullName evidence="7">TerC family protein</fullName>
    </submittedName>
</protein>
<keyword evidence="5 6" id="KW-0472">Membrane</keyword>
<feature type="transmembrane region" description="Helical" evidence="6">
    <location>
        <begin position="199"/>
        <end position="219"/>
    </location>
</feature>
<dbReference type="PANTHER" id="PTHR30238">
    <property type="entry name" value="MEMBRANE BOUND PREDICTED REDOX MODULATOR"/>
    <property type="match status" value="1"/>
</dbReference>
<dbReference type="PANTHER" id="PTHR30238:SF4">
    <property type="entry name" value="SLL1022 PROTEIN"/>
    <property type="match status" value="1"/>
</dbReference>
<name>A0ABX0YJJ1_9PSED</name>
<comment type="subcellular location">
    <subcellularLocation>
        <location evidence="1">Membrane</location>
        <topology evidence="1">Multi-pass membrane protein</topology>
    </subcellularLocation>
</comment>
<evidence type="ECO:0000313" key="7">
    <source>
        <dbReference type="EMBL" id="NJP03575.1"/>
    </source>
</evidence>
<evidence type="ECO:0000256" key="4">
    <source>
        <dbReference type="ARBA" id="ARBA00022989"/>
    </source>
</evidence>
<dbReference type="NCBIfam" id="TIGR03717">
    <property type="entry name" value="R_switched_YjbE"/>
    <property type="match status" value="1"/>
</dbReference>
<evidence type="ECO:0000256" key="5">
    <source>
        <dbReference type="ARBA" id="ARBA00023136"/>
    </source>
</evidence>
<organism evidence="7 8">
    <name type="scientific">Pseudomonas quercus</name>
    <dbReference type="NCBI Taxonomy" id="2722792"/>
    <lineage>
        <taxon>Bacteria</taxon>
        <taxon>Pseudomonadati</taxon>
        <taxon>Pseudomonadota</taxon>
        <taxon>Gammaproteobacteria</taxon>
        <taxon>Pseudomonadales</taxon>
        <taxon>Pseudomonadaceae</taxon>
        <taxon>Pseudomonas</taxon>
    </lineage>
</organism>
<dbReference type="InterPro" id="IPR022301">
    <property type="entry name" value="Integral_membrane_YjbE"/>
</dbReference>
<keyword evidence="3 6" id="KW-0812">Transmembrane</keyword>
<accession>A0ABX0YJJ1</accession>
<dbReference type="InterPro" id="IPR005496">
    <property type="entry name" value="Integral_membrane_TerC"/>
</dbReference>
<keyword evidence="4 6" id="KW-1133">Transmembrane helix</keyword>
<evidence type="ECO:0000256" key="3">
    <source>
        <dbReference type="ARBA" id="ARBA00022692"/>
    </source>
</evidence>
<evidence type="ECO:0000256" key="1">
    <source>
        <dbReference type="ARBA" id="ARBA00004141"/>
    </source>
</evidence>
<evidence type="ECO:0000256" key="2">
    <source>
        <dbReference type="ARBA" id="ARBA00007511"/>
    </source>
</evidence>
<feature type="transmembrane region" description="Helical" evidence="6">
    <location>
        <begin position="46"/>
        <end position="66"/>
    </location>
</feature>
<dbReference type="RefSeq" id="WP_168086150.1">
    <property type="nucleotide sequence ID" value="NZ_JAAVJI010000025.1"/>
</dbReference>
<keyword evidence="8" id="KW-1185">Reference proteome</keyword>